<dbReference type="AlphaFoldDB" id="A0A833RKS9"/>
<name>A0A833RKS9_9HYME</name>
<dbReference type="Proteomes" id="UP000655588">
    <property type="component" value="Unassembled WGS sequence"/>
</dbReference>
<feature type="compositionally biased region" description="Polar residues" evidence="1">
    <location>
        <begin position="19"/>
        <end position="30"/>
    </location>
</feature>
<gene>
    <name evidence="2" type="ORF">E2986_03557</name>
</gene>
<evidence type="ECO:0000256" key="1">
    <source>
        <dbReference type="SAM" id="MobiDB-lite"/>
    </source>
</evidence>
<dbReference type="EMBL" id="WNWW01000033">
    <property type="protein sequence ID" value="KAF3430639.1"/>
    <property type="molecule type" value="Genomic_DNA"/>
</dbReference>
<protein>
    <submittedName>
        <fullName evidence="2">Uncharacterized protein</fullName>
    </submittedName>
</protein>
<sequence length="142" mass="15718">MADNGIDNPAFANEDDSACKSNQSDDQQVTLDHDRKTEDGPVENGHHRTQFASQQHAEAGNTSPDPHYRTETKIELPDSNDKTVAEPKMNGVHGNGNNNDASFLNNSATSVQINEYGSKLEANCRLVFACLRFSNHFEIRNE</sequence>
<comment type="caution">
    <text evidence="2">The sequence shown here is derived from an EMBL/GenBank/DDBJ whole genome shotgun (WGS) entry which is preliminary data.</text>
</comment>
<proteinExistence type="predicted"/>
<feature type="compositionally biased region" description="Polar residues" evidence="1">
    <location>
        <begin position="50"/>
        <end position="64"/>
    </location>
</feature>
<feature type="region of interest" description="Disordered" evidence="1">
    <location>
        <begin position="1"/>
        <end position="103"/>
    </location>
</feature>
<evidence type="ECO:0000313" key="2">
    <source>
        <dbReference type="EMBL" id="KAF3430639.1"/>
    </source>
</evidence>
<keyword evidence="3" id="KW-1185">Reference proteome</keyword>
<reference evidence="2" key="1">
    <citation type="submission" date="2019-11" db="EMBL/GenBank/DDBJ databases">
        <title>The nuclear and mitochondrial genomes of Frieseomelitta varia - a highly eusocial stingless bee (Meliponini) with a permanently sterile worker caste.</title>
        <authorList>
            <person name="Freitas F.C.P."/>
            <person name="Lourenco A.P."/>
            <person name="Nunes F.M.F."/>
            <person name="Paschoal A.R."/>
            <person name="Abreu F.C.P."/>
            <person name="Barbin F.O."/>
            <person name="Bataglia L."/>
            <person name="Cardoso-Junior C.A.M."/>
            <person name="Cervoni M.S."/>
            <person name="Silva S.R."/>
            <person name="Dalarmi F."/>
            <person name="Del Lama M.A."/>
            <person name="Depintor T.S."/>
            <person name="Ferreira K.M."/>
            <person name="Goria P.S."/>
            <person name="Jaskot M.C."/>
            <person name="Lago D.C."/>
            <person name="Luna-Lucena D."/>
            <person name="Moda L.M."/>
            <person name="Nascimento L."/>
            <person name="Pedrino M."/>
            <person name="Rabico F.O."/>
            <person name="Sanches F.C."/>
            <person name="Santos D.E."/>
            <person name="Santos C.G."/>
            <person name="Vieira J."/>
            <person name="Lopes T.F."/>
            <person name="Barchuk A.R."/>
            <person name="Hartfelder K."/>
            <person name="Simoes Z.L.P."/>
            <person name="Bitondi M.M.G."/>
            <person name="Pinheiro D.G."/>
        </authorList>
    </citation>
    <scope>NUCLEOTIDE SEQUENCE</scope>
    <source>
        <strain evidence="2">USP_RPSP 00005682</strain>
        <tissue evidence="2">Whole individual</tissue>
    </source>
</reference>
<evidence type="ECO:0000313" key="3">
    <source>
        <dbReference type="Proteomes" id="UP000655588"/>
    </source>
</evidence>
<organism evidence="2 3">
    <name type="scientific">Frieseomelitta varia</name>
    <dbReference type="NCBI Taxonomy" id="561572"/>
    <lineage>
        <taxon>Eukaryota</taxon>
        <taxon>Metazoa</taxon>
        <taxon>Ecdysozoa</taxon>
        <taxon>Arthropoda</taxon>
        <taxon>Hexapoda</taxon>
        <taxon>Insecta</taxon>
        <taxon>Pterygota</taxon>
        <taxon>Neoptera</taxon>
        <taxon>Endopterygota</taxon>
        <taxon>Hymenoptera</taxon>
        <taxon>Apocrita</taxon>
        <taxon>Aculeata</taxon>
        <taxon>Apoidea</taxon>
        <taxon>Anthophila</taxon>
        <taxon>Apidae</taxon>
        <taxon>Frieseomelitta</taxon>
    </lineage>
</organism>
<accession>A0A833RKS9</accession>
<feature type="compositionally biased region" description="Basic and acidic residues" evidence="1">
    <location>
        <begin position="66"/>
        <end position="85"/>
    </location>
</feature>